<dbReference type="AlphaFoldDB" id="A0A914WPW0"/>
<evidence type="ECO:0000313" key="2">
    <source>
        <dbReference type="Proteomes" id="UP000887566"/>
    </source>
</evidence>
<organism evidence="2 3">
    <name type="scientific">Plectus sambesii</name>
    <dbReference type="NCBI Taxonomy" id="2011161"/>
    <lineage>
        <taxon>Eukaryota</taxon>
        <taxon>Metazoa</taxon>
        <taxon>Ecdysozoa</taxon>
        <taxon>Nematoda</taxon>
        <taxon>Chromadorea</taxon>
        <taxon>Plectida</taxon>
        <taxon>Plectina</taxon>
        <taxon>Plectoidea</taxon>
        <taxon>Plectidae</taxon>
        <taxon>Plectus</taxon>
    </lineage>
</organism>
<feature type="region of interest" description="Disordered" evidence="1">
    <location>
        <begin position="53"/>
        <end position="82"/>
    </location>
</feature>
<accession>A0A914WPW0</accession>
<proteinExistence type="predicted"/>
<name>A0A914WPW0_9BILA</name>
<evidence type="ECO:0000256" key="1">
    <source>
        <dbReference type="SAM" id="MobiDB-lite"/>
    </source>
</evidence>
<protein>
    <submittedName>
        <fullName evidence="3">Uncharacterized protein</fullName>
    </submittedName>
</protein>
<dbReference type="WBParaSite" id="PSAMB.scaffold4710size13786.g25002.t1">
    <property type="protein sequence ID" value="PSAMB.scaffold4710size13786.g25002.t1"/>
    <property type="gene ID" value="PSAMB.scaffold4710size13786.g25002"/>
</dbReference>
<dbReference type="Proteomes" id="UP000887566">
    <property type="component" value="Unplaced"/>
</dbReference>
<sequence>MSALSPDLINRDLLLAVRNALAFNTKEKKYPNTVTIHTRYDECGTVNKLSDRERDQQLVLDSKERRRRKNDDNNDVGENRDPADCHIKFIAEQC</sequence>
<keyword evidence="2" id="KW-1185">Reference proteome</keyword>
<reference evidence="3" key="1">
    <citation type="submission" date="2022-11" db="UniProtKB">
        <authorList>
            <consortium name="WormBaseParasite"/>
        </authorList>
    </citation>
    <scope>IDENTIFICATION</scope>
</reference>
<evidence type="ECO:0000313" key="3">
    <source>
        <dbReference type="WBParaSite" id="PSAMB.scaffold4710size13786.g25002.t1"/>
    </source>
</evidence>